<comment type="function">
    <text evidence="11">Part of the ABC transporter complex WtpABC involved in molybdate/tungstate import. Responsible for energy coupling to the transport system.</text>
</comment>
<evidence type="ECO:0000256" key="3">
    <source>
        <dbReference type="ARBA" id="ARBA00022505"/>
    </source>
</evidence>
<dbReference type="AlphaFoldDB" id="A0A2A2HWV9"/>
<keyword evidence="3" id="KW-0500">Molybdenum</keyword>
<dbReference type="InterPro" id="IPR003593">
    <property type="entry name" value="AAA+_ATPase"/>
</dbReference>
<dbReference type="Gene3D" id="3.40.50.300">
    <property type="entry name" value="P-loop containing nucleotide triphosphate hydrolases"/>
    <property type="match status" value="1"/>
</dbReference>
<dbReference type="InterPro" id="IPR003439">
    <property type="entry name" value="ABC_transporter-like_ATP-bd"/>
</dbReference>
<evidence type="ECO:0000313" key="14">
    <source>
        <dbReference type="Proteomes" id="UP000218164"/>
    </source>
</evidence>
<feature type="domain" description="ABC transporter" evidence="12">
    <location>
        <begin position="13"/>
        <end position="247"/>
    </location>
</feature>
<dbReference type="EC" id="7.3.2.6" evidence="8"/>
<evidence type="ECO:0000256" key="4">
    <source>
        <dbReference type="ARBA" id="ARBA00022741"/>
    </source>
</evidence>
<dbReference type="FunFam" id="3.40.50.300:FF:000425">
    <property type="entry name" value="Probable ABC transporter, ATP-binding subunit"/>
    <property type="match status" value="1"/>
</dbReference>
<organism evidence="13 14">
    <name type="scientific">Methanosarcina spelaei</name>
    <dbReference type="NCBI Taxonomy" id="1036679"/>
    <lineage>
        <taxon>Archaea</taxon>
        <taxon>Methanobacteriati</taxon>
        <taxon>Methanobacteriota</taxon>
        <taxon>Stenosarchaea group</taxon>
        <taxon>Methanomicrobia</taxon>
        <taxon>Methanosarcinales</taxon>
        <taxon>Methanosarcinaceae</taxon>
        <taxon>Methanosarcina</taxon>
    </lineage>
</organism>
<evidence type="ECO:0000256" key="10">
    <source>
        <dbReference type="ARBA" id="ARBA00047936"/>
    </source>
</evidence>
<dbReference type="InterPro" id="IPR050093">
    <property type="entry name" value="ABC_SmlMolc_Importer"/>
</dbReference>
<name>A0A2A2HWV9_9EURY</name>
<keyword evidence="5 13" id="KW-0067">ATP-binding</keyword>
<comment type="subunit">
    <text evidence="7">The complex is composed of two ATP-binding proteins (WtpC), two transmembrane proteins (WtpB) and a solute-binding protein (WtpA).</text>
</comment>
<dbReference type="GO" id="GO:1901238">
    <property type="term" value="F:ABC-type tungstate transporter activity"/>
    <property type="evidence" value="ECO:0007669"/>
    <property type="project" value="UniProtKB-EC"/>
</dbReference>
<keyword evidence="2" id="KW-0813">Transport</keyword>
<evidence type="ECO:0000256" key="8">
    <source>
        <dbReference type="ARBA" id="ARBA00039025"/>
    </source>
</evidence>
<protein>
    <recommendedName>
        <fullName evidence="9">Molybdate/tungstate import ATP-binding protein WtpC</fullName>
        <ecNumber evidence="8">7.3.2.6</ecNumber>
    </recommendedName>
</protein>
<keyword evidence="4" id="KW-0547">Nucleotide-binding</keyword>
<dbReference type="InterPro" id="IPR008995">
    <property type="entry name" value="Mo/tungstate-bd_C_term_dom"/>
</dbReference>
<dbReference type="GO" id="GO:0005886">
    <property type="term" value="C:plasma membrane"/>
    <property type="evidence" value="ECO:0007669"/>
    <property type="project" value="UniProtKB-SubCell"/>
</dbReference>
<dbReference type="Proteomes" id="UP000218164">
    <property type="component" value="Unassembled WGS sequence"/>
</dbReference>
<evidence type="ECO:0000259" key="12">
    <source>
        <dbReference type="PROSITE" id="PS50893"/>
    </source>
</evidence>
<evidence type="ECO:0000256" key="2">
    <source>
        <dbReference type="ARBA" id="ARBA00022448"/>
    </source>
</evidence>
<dbReference type="SMART" id="SM00382">
    <property type="entry name" value="AAA"/>
    <property type="match status" value="1"/>
</dbReference>
<comment type="similarity">
    <text evidence="6">Belongs to the ABC transporter superfamily. Sulfate/tungstate importer (TC 3.A.1.6) family.</text>
</comment>
<dbReference type="Gene3D" id="2.40.50.100">
    <property type="match status" value="1"/>
</dbReference>
<evidence type="ECO:0000313" key="13">
    <source>
        <dbReference type="EMBL" id="PAV13730.1"/>
    </source>
</evidence>
<evidence type="ECO:0000256" key="5">
    <source>
        <dbReference type="ARBA" id="ARBA00022840"/>
    </source>
</evidence>
<comment type="subcellular location">
    <subcellularLocation>
        <location evidence="1">Cell membrane</location>
        <topology evidence="1">Peripheral membrane protein</topology>
    </subcellularLocation>
</comment>
<dbReference type="EMBL" id="LMVP01000060">
    <property type="protein sequence ID" value="PAV13730.1"/>
    <property type="molecule type" value="Genomic_DNA"/>
</dbReference>
<evidence type="ECO:0000256" key="11">
    <source>
        <dbReference type="ARBA" id="ARBA00057369"/>
    </source>
</evidence>
<comment type="caution">
    <text evidence="13">The sequence shown here is derived from an EMBL/GenBank/DDBJ whole genome shotgun (WGS) entry which is preliminary data.</text>
</comment>
<dbReference type="GO" id="GO:0005524">
    <property type="term" value="F:ATP binding"/>
    <property type="evidence" value="ECO:0007669"/>
    <property type="project" value="UniProtKB-KW"/>
</dbReference>
<accession>A0A2A2HWV9</accession>
<dbReference type="PROSITE" id="PS00211">
    <property type="entry name" value="ABC_TRANSPORTER_1"/>
    <property type="match status" value="1"/>
</dbReference>
<dbReference type="InterPro" id="IPR027417">
    <property type="entry name" value="P-loop_NTPase"/>
</dbReference>
<dbReference type="OrthoDB" id="18368at2157"/>
<keyword evidence="14" id="KW-1185">Reference proteome</keyword>
<evidence type="ECO:0000256" key="9">
    <source>
        <dbReference type="ARBA" id="ARBA00041133"/>
    </source>
</evidence>
<evidence type="ECO:0000256" key="1">
    <source>
        <dbReference type="ARBA" id="ARBA00004202"/>
    </source>
</evidence>
<dbReference type="SUPFAM" id="SSF50331">
    <property type="entry name" value="MOP-like"/>
    <property type="match status" value="1"/>
</dbReference>
<reference evidence="13 14" key="1">
    <citation type="journal article" date="2017" name="BMC Genomics">
        <title>Genomic analysis of methanogenic archaea reveals a shift towards energy conservation.</title>
        <authorList>
            <person name="Gilmore S.P."/>
            <person name="Henske J.K."/>
            <person name="Sexton J.A."/>
            <person name="Solomon K.V."/>
            <person name="Seppala S."/>
            <person name="Yoo J.I."/>
            <person name="Huyett L.M."/>
            <person name="Pressman A."/>
            <person name="Cogan J.Z."/>
            <person name="Kivenson V."/>
            <person name="Peng X."/>
            <person name="Tan Y."/>
            <person name="Valentine D.L."/>
            <person name="O'Malley M.A."/>
        </authorList>
    </citation>
    <scope>NUCLEOTIDE SEQUENCE [LARGE SCALE GENOMIC DNA]</scope>
    <source>
        <strain evidence="13 14">MC-15</strain>
    </source>
</reference>
<dbReference type="PANTHER" id="PTHR42781:SF4">
    <property type="entry name" value="SPERMIDINE_PUTRESCINE IMPORT ATP-BINDING PROTEIN POTA"/>
    <property type="match status" value="1"/>
</dbReference>
<dbReference type="PROSITE" id="PS50893">
    <property type="entry name" value="ABC_TRANSPORTER_2"/>
    <property type="match status" value="1"/>
</dbReference>
<dbReference type="GO" id="GO:0016887">
    <property type="term" value="F:ATP hydrolysis activity"/>
    <property type="evidence" value="ECO:0007669"/>
    <property type="project" value="InterPro"/>
</dbReference>
<proteinExistence type="inferred from homology"/>
<comment type="catalytic activity">
    <reaction evidence="10">
        <text>tungstate(in) + ATP + H2O = tungstate(out) + ADP + phosphate + H(+)</text>
        <dbReference type="Rhea" id="RHEA:35027"/>
        <dbReference type="ChEBI" id="CHEBI:15377"/>
        <dbReference type="ChEBI" id="CHEBI:15378"/>
        <dbReference type="ChEBI" id="CHEBI:30616"/>
        <dbReference type="ChEBI" id="CHEBI:43474"/>
        <dbReference type="ChEBI" id="CHEBI:46502"/>
        <dbReference type="ChEBI" id="CHEBI:456216"/>
        <dbReference type="EC" id="7.3.2.6"/>
    </reaction>
</comment>
<dbReference type="PANTHER" id="PTHR42781">
    <property type="entry name" value="SPERMIDINE/PUTRESCINE IMPORT ATP-BINDING PROTEIN POTA"/>
    <property type="match status" value="1"/>
</dbReference>
<sequence length="381" mass="43053">MILGVKIDLKKQYNETNLGRKKSVKKSFVLDVSFEMENELVVLFGPSGSGKTTLFKCISGITDLDEGKIIVGNKVYFDKEKKINLSIQKRNLGYVFQNYTLFPHMNVRKNIECGLKGWEKEAKEKRVLEMLSLLHIDELENRYPSQLSGGQKQRVALARALAPKPEILLLDEPFSALDLEIRTRLAEKIKDLQSKIGIPVLFITHNLEEAFQLADKILVLYEGKAQQFGTPEEILYHPENLHVAELVGISNIFDDAYVKECDEESKSIVLKSESLSLRVKTQRFKPGDKVSWGIHPENITLLLPDSNSENQNENTYSVRINNIINKGPKKRITLTLVRCGKILTADVPAQFVDSLKLHAGDICLAKLEMTKVVAFCELPLS</sequence>
<dbReference type="InterPro" id="IPR017871">
    <property type="entry name" value="ABC_transporter-like_CS"/>
</dbReference>
<evidence type="ECO:0000256" key="6">
    <source>
        <dbReference type="ARBA" id="ARBA00038307"/>
    </source>
</evidence>
<dbReference type="Pfam" id="PF00005">
    <property type="entry name" value="ABC_tran"/>
    <property type="match status" value="1"/>
</dbReference>
<evidence type="ECO:0000256" key="7">
    <source>
        <dbReference type="ARBA" id="ARBA00038781"/>
    </source>
</evidence>
<gene>
    <name evidence="13" type="ORF">ASJ81_16670</name>
</gene>
<dbReference type="SUPFAM" id="SSF52540">
    <property type="entry name" value="P-loop containing nucleoside triphosphate hydrolases"/>
    <property type="match status" value="1"/>
</dbReference>